<organism evidence="1 2">
    <name type="scientific">Anatilimnocola aggregata</name>
    <dbReference type="NCBI Taxonomy" id="2528021"/>
    <lineage>
        <taxon>Bacteria</taxon>
        <taxon>Pseudomonadati</taxon>
        <taxon>Planctomycetota</taxon>
        <taxon>Planctomycetia</taxon>
        <taxon>Pirellulales</taxon>
        <taxon>Pirellulaceae</taxon>
        <taxon>Anatilimnocola</taxon>
    </lineage>
</organism>
<dbReference type="AlphaFoldDB" id="A0A517YN98"/>
<sequence>MLIAVFTSNIYLYHHQELLSASPVVHFLRLPLQAVFFLWAYWHTRPSLEEKRPPVSKSD</sequence>
<reference evidence="1 2" key="1">
    <citation type="submission" date="2019-02" db="EMBL/GenBank/DDBJ databases">
        <title>Deep-cultivation of Planctomycetes and their phenomic and genomic characterization uncovers novel biology.</title>
        <authorList>
            <person name="Wiegand S."/>
            <person name="Jogler M."/>
            <person name="Boedeker C."/>
            <person name="Pinto D."/>
            <person name="Vollmers J."/>
            <person name="Rivas-Marin E."/>
            <person name="Kohn T."/>
            <person name="Peeters S.H."/>
            <person name="Heuer A."/>
            <person name="Rast P."/>
            <person name="Oberbeckmann S."/>
            <person name="Bunk B."/>
            <person name="Jeske O."/>
            <person name="Meyerdierks A."/>
            <person name="Storesund J.E."/>
            <person name="Kallscheuer N."/>
            <person name="Luecker S."/>
            <person name="Lage O.M."/>
            <person name="Pohl T."/>
            <person name="Merkel B.J."/>
            <person name="Hornburger P."/>
            <person name="Mueller R.-W."/>
            <person name="Bruemmer F."/>
            <person name="Labrenz M."/>
            <person name="Spormann A.M."/>
            <person name="Op den Camp H."/>
            <person name="Overmann J."/>
            <person name="Amann R."/>
            <person name="Jetten M.S.M."/>
            <person name="Mascher T."/>
            <person name="Medema M.H."/>
            <person name="Devos D.P."/>
            <person name="Kaster A.-K."/>
            <person name="Ovreas L."/>
            <person name="Rohde M."/>
            <person name="Galperin M.Y."/>
            <person name="Jogler C."/>
        </authorList>
    </citation>
    <scope>NUCLEOTIDE SEQUENCE [LARGE SCALE GENOMIC DNA]</scope>
    <source>
        <strain evidence="1 2">ETA_A8</strain>
    </source>
</reference>
<dbReference type="EMBL" id="CP036274">
    <property type="protein sequence ID" value="QDU31691.1"/>
    <property type="molecule type" value="Genomic_DNA"/>
</dbReference>
<name>A0A517YN98_9BACT</name>
<protein>
    <submittedName>
        <fullName evidence="1">Uncharacterized protein</fullName>
    </submittedName>
</protein>
<dbReference type="KEGG" id="aagg:ETAA8_68510"/>
<gene>
    <name evidence="1" type="ORF">ETAA8_68510</name>
</gene>
<proteinExistence type="predicted"/>
<keyword evidence="2" id="KW-1185">Reference proteome</keyword>
<evidence type="ECO:0000313" key="1">
    <source>
        <dbReference type="EMBL" id="QDU31691.1"/>
    </source>
</evidence>
<evidence type="ECO:0000313" key="2">
    <source>
        <dbReference type="Proteomes" id="UP000315017"/>
    </source>
</evidence>
<accession>A0A517YN98</accession>
<dbReference type="Proteomes" id="UP000315017">
    <property type="component" value="Chromosome"/>
</dbReference>